<evidence type="ECO:0000256" key="7">
    <source>
        <dbReference type="ARBA" id="ARBA00022741"/>
    </source>
</evidence>
<dbReference type="GO" id="GO:0005524">
    <property type="term" value="F:ATP binding"/>
    <property type="evidence" value="ECO:0007669"/>
    <property type="project" value="UniProtKB-KW"/>
</dbReference>
<evidence type="ECO:0000256" key="6">
    <source>
        <dbReference type="ARBA" id="ARBA00022737"/>
    </source>
</evidence>
<evidence type="ECO:0000313" key="13">
    <source>
        <dbReference type="Proteomes" id="UP000466848"/>
    </source>
</evidence>
<dbReference type="PROSITE" id="PS50893">
    <property type="entry name" value="ABC_TRANSPORTER_2"/>
    <property type="match status" value="2"/>
</dbReference>
<keyword evidence="6" id="KW-0677">Repeat</keyword>
<evidence type="ECO:0000256" key="5">
    <source>
        <dbReference type="ARBA" id="ARBA00022597"/>
    </source>
</evidence>
<dbReference type="CDD" id="cd03215">
    <property type="entry name" value="ABC_Carb_Monos_II"/>
    <property type="match status" value="1"/>
</dbReference>
<proteinExistence type="predicted"/>
<dbReference type="SUPFAM" id="SSF52540">
    <property type="entry name" value="P-loop containing nucleoside triphosphate hydrolases"/>
    <property type="match status" value="2"/>
</dbReference>
<keyword evidence="5" id="KW-0762">Sugar transport</keyword>
<protein>
    <submittedName>
        <fullName evidence="12">ATP-binding cassette domain-containing protein</fullName>
    </submittedName>
</protein>
<dbReference type="Gene3D" id="3.40.50.300">
    <property type="entry name" value="P-loop containing nucleotide triphosphate hydrolases"/>
    <property type="match status" value="2"/>
</dbReference>
<evidence type="ECO:0000256" key="1">
    <source>
        <dbReference type="ARBA" id="ARBA00004202"/>
    </source>
</evidence>
<dbReference type="FunFam" id="3.40.50.300:FF:000126">
    <property type="entry name" value="Galactose/methyl galactoside import ATP-binding protein MglA"/>
    <property type="match status" value="1"/>
</dbReference>
<evidence type="ECO:0000256" key="9">
    <source>
        <dbReference type="ARBA" id="ARBA00022967"/>
    </source>
</evidence>
<evidence type="ECO:0000256" key="8">
    <source>
        <dbReference type="ARBA" id="ARBA00022840"/>
    </source>
</evidence>
<organism evidence="12 13">
    <name type="scientific">Aminipila butyrica</name>
    <dbReference type="NCBI Taxonomy" id="433296"/>
    <lineage>
        <taxon>Bacteria</taxon>
        <taxon>Bacillati</taxon>
        <taxon>Bacillota</taxon>
        <taxon>Clostridia</taxon>
        <taxon>Peptostreptococcales</taxon>
        <taxon>Anaerovoracaceae</taxon>
        <taxon>Aminipila</taxon>
    </lineage>
</organism>
<dbReference type="InterPro" id="IPR003593">
    <property type="entry name" value="AAA+_ATPase"/>
</dbReference>
<dbReference type="InterPro" id="IPR050107">
    <property type="entry name" value="ABC_carbohydrate_import_ATPase"/>
</dbReference>
<comment type="subcellular location">
    <subcellularLocation>
        <location evidence="2">Cell inner membrane</location>
    </subcellularLocation>
    <subcellularLocation>
        <location evidence="1">Cell membrane</location>
        <topology evidence="1">Peripheral membrane protein</topology>
    </subcellularLocation>
</comment>
<evidence type="ECO:0000256" key="4">
    <source>
        <dbReference type="ARBA" id="ARBA00022475"/>
    </source>
</evidence>
<dbReference type="PANTHER" id="PTHR43790:SF3">
    <property type="entry name" value="D-ALLOSE IMPORT ATP-BINDING PROTEIN ALSA-RELATED"/>
    <property type="match status" value="1"/>
</dbReference>
<dbReference type="EMBL" id="CP048649">
    <property type="protein sequence ID" value="QIB70151.1"/>
    <property type="molecule type" value="Genomic_DNA"/>
</dbReference>
<keyword evidence="9" id="KW-1278">Translocase</keyword>
<dbReference type="Pfam" id="PF00005">
    <property type="entry name" value="ABC_tran"/>
    <property type="match status" value="2"/>
</dbReference>
<dbReference type="KEGG" id="abut:Ami103574_13000"/>
<name>A0A858BVR9_9FIRM</name>
<dbReference type="InterPro" id="IPR027417">
    <property type="entry name" value="P-loop_NTPase"/>
</dbReference>
<dbReference type="GO" id="GO:0016887">
    <property type="term" value="F:ATP hydrolysis activity"/>
    <property type="evidence" value="ECO:0007669"/>
    <property type="project" value="InterPro"/>
</dbReference>
<evidence type="ECO:0000259" key="11">
    <source>
        <dbReference type="PROSITE" id="PS50893"/>
    </source>
</evidence>
<sequence length="498" mass="54849">MYNKIVTMKGITKEFSGVTVLDQVNLNIYEGRIMALLGENGAGKSTLMKILTGVYQRTAGEVLLNGQQVDFKNTKESQDKGIAIIHQELNLIGHLSIGENIFLGREPLNKIGKIDWKKLYGEAEKWIAMLGLNENPRELINNLSVGKQQLVEIAKALSLNAKILIMDEPTGALTISETKKLFRVIGDLKAQNHSIVYISHRLEEIFEICDDITVLRDGQLVAEVPVPQVTEEKLIEMMVGRRLEEQYPKSCGEVGPVILEVKGLQNQFVKEASFTLRRGETLGIAGLMGSSRTELARTIYGIYKMNKGELLLHGQKLHIASPKDALQAGIAYVSEDRKTNGIVLGLSIGENITLASLRQVSGLLGRVHRSKEEQASKAYMNDLSIKASGSKQLVKYLSGGNQQKVSIAKNLFTKPSILILDEPTRGVDVGAKKEIYNLINQFKQDGVSIIMISSEIPEILGMSDRVLVMHEGRVSGMLNREEANQESIMSLAVGKGVS</sequence>
<keyword evidence="13" id="KW-1185">Reference proteome</keyword>
<keyword evidence="3" id="KW-0813">Transport</keyword>
<dbReference type="InterPro" id="IPR003439">
    <property type="entry name" value="ABC_transporter-like_ATP-bd"/>
</dbReference>
<keyword evidence="8 12" id="KW-0067">ATP-binding</keyword>
<accession>A0A858BVR9</accession>
<dbReference type="PROSITE" id="PS00211">
    <property type="entry name" value="ABC_TRANSPORTER_1"/>
    <property type="match status" value="1"/>
</dbReference>
<dbReference type="AlphaFoldDB" id="A0A858BVR9"/>
<keyword evidence="4" id="KW-1003">Cell membrane</keyword>
<evidence type="ECO:0000256" key="10">
    <source>
        <dbReference type="ARBA" id="ARBA00023136"/>
    </source>
</evidence>
<dbReference type="PANTHER" id="PTHR43790">
    <property type="entry name" value="CARBOHYDRATE TRANSPORT ATP-BINDING PROTEIN MG119-RELATED"/>
    <property type="match status" value="1"/>
</dbReference>
<dbReference type="CDD" id="cd03216">
    <property type="entry name" value="ABC_Carb_Monos_I"/>
    <property type="match status" value="1"/>
</dbReference>
<dbReference type="FunFam" id="3.40.50.300:FF:000127">
    <property type="entry name" value="Ribose import ATP-binding protein RbsA"/>
    <property type="match status" value="1"/>
</dbReference>
<dbReference type="SMART" id="SM00382">
    <property type="entry name" value="AAA"/>
    <property type="match status" value="2"/>
</dbReference>
<feature type="domain" description="ABC transporter" evidence="11">
    <location>
        <begin position="6"/>
        <end position="242"/>
    </location>
</feature>
<dbReference type="Proteomes" id="UP000466848">
    <property type="component" value="Chromosome"/>
</dbReference>
<dbReference type="GO" id="GO:0015749">
    <property type="term" value="P:monosaccharide transmembrane transport"/>
    <property type="evidence" value="ECO:0007669"/>
    <property type="project" value="UniProtKB-ARBA"/>
</dbReference>
<evidence type="ECO:0000256" key="3">
    <source>
        <dbReference type="ARBA" id="ARBA00022448"/>
    </source>
</evidence>
<keyword evidence="10" id="KW-0472">Membrane</keyword>
<gene>
    <name evidence="12" type="ORF">Ami103574_13000</name>
</gene>
<evidence type="ECO:0000256" key="2">
    <source>
        <dbReference type="ARBA" id="ARBA00004533"/>
    </source>
</evidence>
<dbReference type="InterPro" id="IPR017871">
    <property type="entry name" value="ABC_transporter-like_CS"/>
</dbReference>
<dbReference type="GO" id="GO:0005886">
    <property type="term" value="C:plasma membrane"/>
    <property type="evidence" value="ECO:0007669"/>
    <property type="project" value="UniProtKB-SubCell"/>
</dbReference>
<reference evidence="12 13" key="1">
    <citation type="submission" date="2020-02" db="EMBL/GenBank/DDBJ databases">
        <authorList>
            <person name="Kim Y.B."/>
            <person name="Roh S.W."/>
        </authorList>
    </citation>
    <scope>NUCLEOTIDE SEQUENCE [LARGE SCALE GENOMIC DNA]</scope>
    <source>
        <strain evidence="12 13">DSM 103574</strain>
    </source>
</reference>
<keyword evidence="7" id="KW-0547">Nucleotide-binding</keyword>
<dbReference type="RefSeq" id="WP_163067390.1">
    <property type="nucleotide sequence ID" value="NZ_CP048649.1"/>
</dbReference>
<evidence type="ECO:0000313" key="12">
    <source>
        <dbReference type="EMBL" id="QIB70151.1"/>
    </source>
</evidence>
<feature type="domain" description="ABC transporter" evidence="11">
    <location>
        <begin position="241"/>
        <end position="496"/>
    </location>
</feature>